<dbReference type="InterPro" id="IPR032640">
    <property type="entry name" value="AMPK1_CBM"/>
</dbReference>
<dbReference type="Pfam" id="PF04739">
    <property type="entry name" value="AMPKBI"/>
    <property type="match status" value="1"/>
</dbReference>
<dbReference type="SMART" id="SM01010">
    <property type="entry name" value="AMPKBI"/>
    <property type="match status" value="1"/>
</dbReference>
<dbReference type="GO" id="GO:0005634">
    <property type="term" value="C:nucleus"/>
    <property type="evidence" value="ECO:0007669"/>
    <property type="project" value="TreeGrafter"/>
</dbReference>
<dbReference type="CDD" id="cd02859">
    <property type="entry name" value="E_set_AMPKbeta_like_N"/>
    <property type="match status" value="1"/>
</dbReference>
<feature type="compositionally biased region" description="Polar residues" evidence="4">
    <location>
        <begin position="50"/>
        <end position="75"/>
    </location>
</feature>
<name>A0A517L4D4_9PEZI</name>
<dbReference type="FunFam" id="2.60.40.10:FF:000562">
    <property type="entry name" value="Snf1 kinase complex beta-subunit Gal83"/>
    <property type="match status" value="1"/>
</dbReference>
<evidence type="ECO:0000313" key="6">
    <source>
        <dbReference type="EMBL" id="QDS70458.1"/>
    </source>
</evidence>
<dbReference type="GO" id="GO:0007165">
    <property type="term" value="P:signal transduction"/>
    <property type="evidence" value="ECO:0007669"/>
    <property type="project" value="UniProtKB-ARBA"/>
</dbReference>
<dbReference type="InterPro" id="IPR014756">
    <property type="entry name" value="Ig_E-set"/>
</dbReference>
<feature type="compositionally biased region" description="Low complexity" evidence="4">
    <location>
        <begin position="83"/>
        <end position="95"/>
    </location>
</feature>
<feature type="compositionally biased region" description="Pro residues" evidence="4">
    <location>
        <begin position="150"/>
        <end position="168"/>
    </location>
</feature>
<dbReference type="GO" id="GO:0019901">
    <property type="term" value="F:protein kinase binding"/>
    <property type="evidence" value="ECO:0007669"/>
    <property type="project" value="TreeGrafter"/>
</dbReference>
<dbReference type="PANTHER" id="PTHR10343:SF84">
    <property type="entry name" value="5'-AMP-ACTIVATED PROTEIN KINASE SUBUNIT BETA-1"/>
    <property type="match status" value="1"/>
</dbReference>
<evidence type="ECO:0000256" key="3">
    <source>
        <dbReference type="ARBA" id="ARBA00022490"/>
    </source>
</evidence>
<dbReference type="InterPro" id="IPR006828">
    <property type="entry name" value="ASC_dom"/>
</dbReference>
<dbReference type="AlphaFoldDB" id="A0A517L4D4"/>
<gene>
    <name evidence="6" type="ORF">FKW77_009925</name>
</gene>
<dbReference type="Proteomes" id="UP000316270">
    <property type="component" value="Chromosome 4"/>
</dbReference>
<dbReference type="SUPFAM" id="SSF160219">
    <property type="entry name" value="AMPKBI-like"/>
    <property type="match status" value="1"/>
</dbReference>
<dbReference type="InterPro" id="IPR037256">
    <property type="entry name" value="ASC_dom_sf"/>
</dbReference>
<keyword evidence="7" id="KW-1185">Reference proteome</keyword>
<evidence type="ECO:0000256" key="1">
    <source>
        <dbReference type="ARBA" id="ARBA00004496"/>
    </source>
</evidence>
<dbReference type="Gene3D" id="2.60.40.10">
    <property type="entry name" value="Immunoglobulins"/>
    <property type="match status" value="1"/>
</dbReference>
<evidence type="ECO:0000256" key="2">
    <source>
        <dbReference type="ARBA" id="ARBA00010926"/>
    </source>
</evidence>
<reference evidence="6 7" key="1">
    <citation type="submission" date="2019-07" db="EMBL/GenBank/DDBJ databases">
        <title>Finished genome of Venturia effusa.</title>
        <authorList>
            <person name="Young C.A."/>
            <person name="Cox M.P."/>
            <person name="Ganley A.R.D."/>
            <person name="David W.J."/>
        </authorList>
    </citation>
    <scope>NUCLEOTIDE SEQUENCE [LARGE SCALE GENOMIC DNA]</scope>
    <source>
        <strain evidence="7">albino</strain>
    </source>
</reference>
<dbReference type="GO" id="GO:0031588">
    <property type="term" value="C:nucleotide-activated protein kinase complex"/>
    <property type="evidence" value="ECO:0007669"/>
    <property type="project" value="TreeGrafter"/>
</dbReference>
<feature type="region of interest" description="Disordered" evidence="4">
    <location>
        <begin position="1"/>
        <end position="210"/>
    </location>
</feature>
<dbReference type="InterPro" id="IPR050827">
    <property type="entry name" value="CRP1_MDG1_kinase"/>
</dbReference>
<sequence length="534" mass="57855">MGNAPSSSCPEPDRRSYEAPRSRPPKPEPRRRKSIATLSTNKATALPSVTLDSVTASTSHESARSSVSATESARSIYNRRRAASTASTSTSTSTRQDIMGNQESRQAHDKKPAPVPYRPPQTKAKPINVPADKQQQQHQQSFTHHLPSSSSPPPSQQERPLSPPPEGQPMPFDADSYNMSTTALSRPPRLPLPIEEEDYTPGSPIISPSDVSGVVGPIEPLDDIAGLPRRSSVLSSTTLDDDDLGDDLGSLEDGPHIPVPTLLEWREPGEKVYVTGTFAGWDRKFRLHKNGPSKYPGALSAIINLQPGTHHVRFIVDNDMKLSKYMPTAVDFTNFLVNYIEVGPEDVQAPTAALGNIQLDGKGPPATQPKPIVGATVPESQVSEGLAQTPHEASATQQQKEVAAKAAEEPKDVLAEQLIKGNSLAPAEPKSYHRKIPKYLPDVDAQDEETIARITPLLDTLPHPPSLPLFLAKSILNGNPPMRDDASVLILPNHTVLNHLATSSIRNGVLATSGTTRYKQKFLTTIMYKPTGRD</sequence>
<dbReference type="SUPFAM" id="SSF81296">
    <property type="entry name" value="E set domains"/>
    <property type="match status" value="1"/>
</dbReference>
<organism evidence="6 7">
    <name type="scientific">Venturia effusa</name>
    <dbReference type="NCBI Taxonomy" id="50376"/>
    <lineage>
        <taxon>Eukaryota</taxon>
        <taxon>Fungi</taxon>
        <taxon>Dikarya</taxon>
        <taxon>Ascomycota</taxon>
        <taxon>Pezizomycotina</taxon>
        <taxon>Dothideomycetes</taxon>
        <taxon>Pleosporomycetidae</taxon>
        <taxon>Venturiales</taxon>
        <taxon>Venturiaceae</taxon>
        <taxon>Venturia</taxon>
    </lineage>
</organism>
<dbReference type="EMBL" id="CP042188">
    <property type="protein sequence ID" value="QDS70458.1"/>
    <property type="molecule type" value="Genomic_DNA"/>
</dbReference>
<dbReference type="Pfam" id="PF16561">
    <property type="entry name" value="AMPK1_CBM"/>
    <property type="match status" value="1"/>
</dbReference>
<dbReference type="GO" id="GO:0005737">
    <property type="term" value="C:cytoplasm"/>
    <property type="evidence" value="ECO:0007669"/>
    <property type="project" value="UniProtKB-SubCell"/>
</dbReference>
<protein>
    <recommendedName>
        <fullName evidence="5">Association with the SNF1 complex (ASC) domain-containing protein</fullName>
    </recommendedName>
</protein>
<evidence type="ECO:0000259" key="5">
    <source>
        <dbReference type="SMART" id="SM01010"/>
    </source>
</evidence>
<feature type="domain" description="Association with the SNF1 complex (ASC)" evidence="5">
    <location>
        <begin position="425"/>
        <end position="531"/>
    </location>
</feature>
<dbReference type="PANTHER" id="PTHR10343">
    <property type="entry name" value="5'-AMP-ACTIVATED PROTEIN KINASE , BETA SUBUNIT"/>
    <property type="match status" value="1"/>
</dbReference>
<comment type="similarity">
    <text evidence="2">Belongs to the 5'-AMP-activated protein kinase beta subunit family.</text>
</comment>
<evidence type="ECO:0000256" key="4">
    <source>
        <dbReference type="SAM" id="MobiDB-lite"/>
    </source>
</evidence>
<evidence type="ECO:0000313" key="7">
    <source>
        <dbReference type="Proteomes" id="UP000316270"/>
    </source>
</evidence>
<proteinExistence type="inferred from homology"/>
<keyword evidence="3" id="KW-0963">Cytoplasm</keyword>
<dbReference type="STRING" id="50376.A0A517L4D4"/>
<comment type="subcellular location">
    <subcellularLocation>
        <location evidence="1">Cytoplasm</location>
    </subcellularLocation>
</comment>
<dbReference type="OrthoDB" id="531008at2759"/>
<accession>A0A517L4D4</accession>
<dbReference type="InterPro" id="IPR013783">
    <property type="entry name" value="Ig-like_fold"/>
</dbReference>
<feature type="compositionally biased region" description="Basic and acidic residues" evidence="4">
    <location>
        <begin position="11"/>
        <end position="28"/>
    </location>
</feature>
<dbReference type="Gene3D" id="6.20.250.60">
    <property type="match status" value="1"/>
</dbReference>